<evidence type="ECO:0000256" key="1">
    <source>
        <dbReference type="ARBA" id="ARBA00001946"/>
    </source>
</evidence>
<keyword evidence="3" id="KW-0862">Zinc</keyword>
<dbReference type="GO" id="GO:0046872">
    <property type="term" value="F:metal ion binding"/>
    <property type="evidence" value="ECO:0007669"/>
    <property type="project" value="UniProtKB-KW"/>
</dbReference>
<evidence type="ECO:0000256" key="6">
    <source>
        <dbReference type="ARBA" id="ARBA00048451"/>
    </source>
</evidence>
<evidence type="ECO:0000256" key="5">
    <source>
        <dbReference type="ARBA" id="ARBA00038887"/>
    </source>
</evidence>
<name>A0A7H0LQA2_9SPHN</name>
<dbReference type="CDD" id="cd24067">
    <property type="entry name" value="ASKHA_NBD_ROK_BsFRK-like"/>
    <property type="match status" value="1"/>
</dbReference>
<dbReference type="PANTHER" id="PTHR42742">
    <property type="entry name" value="TRANSCRIPTIONAL REPRESSOR MPRA"/>
    <property type="match status" value="1"/>
</dbReference>
<dbReference type="AlphaFoldDB" id="A0A7H0LQA2"/>
<evidence type="ECO:0000256" key="2">
    <source>
        <dbReference type="ARBA" id="ARBA00022723"/>
    </source>
</evidence>
<dbReference type="KEGG" id="spap:H3Z74_04170"/>
<protein>
    <recommendedName>
        <fullName evidence="5">fructokinase</fullName>
        <ecNumber evidence="5">2.7.1.4</ecNumber>
    </recommendedName>
</protein>
<gene>
    <name evidence="7" type="ORF">H3Z74_04170</name>
</gene>
<evidence type="ECO:0000256" key="4">
    <source>
        <dbReference type="ARBA" id="ARBA00022842"/>
    </source>
</evidence>
<sequence>MAAPLIAGVEMGGTKCNCILATGPDDIRDTVRIPTTTPTETLDAIEAVLTRWSSLPGTGFAALGIASFGPVALDRAAPDYGFITATTKPGWSNTDVGQRLARYAGVPMAFQSDVVGAALGEGRWGAAQGLADFAYITVGTGVGIGLVAGGAPIAGELGHVRPVRMTGDDWAGVCSFHGDCVEGLASGPAIAARAGAPASELPAGHSAWDATAHALAQLLHTLVLTGIPRRIVMGGGVMTGVPHLFPMIRSRLAASLGGYAALAELSDLDAFVVPPALGNNAGPLGAIELGVRALAAASPE</sequence>
<organism evidence="7 8">
    <name type="scientific">Sphingomonas alpina</name>
    <dbReference type="NCBI Taxonomy" id="653931"/>
    <lineage>
        <taxon>Bacteria</taxon>
        <taxon>Pseudomonadati</taxon>
        <taxon>Pseudomonadota</taxon>
        <taxon>Alphaproteobacteria</taxon>
        <taxon>Sphingomonadales</taxon>
        <taxon>Sphingomonadaceae</taxon>
        <taxon>Sphingomonas</taxon>
    </lineage>
</organism>
<evidence type="ECO:0000313" key="8">
    <source>
        <dbReference type="Proteomes" id="UP000516148"/>
    </source>
</evidence>
<evidence type="ECO:0000313" key="7">
    <source>
        <dbReference type="EMBL" id="QNQ11855.1"/>
    </source>
</evidence>
<reference evidence="7 8" key="1">
    <citation type="submission" date="2020-09" db="EMBL/GenBank/DDBJ databases">
        <title>Sphingomonas sp., a new species isolated from pork steak.</title>
        <authorList>
            <person name="Heidler von Heilborn D."/>
        </authorList>
    </citation>
    <scope>NUCLEOTIDE SEQUENCE [LARGE SCALE GENOMIC DNA]</scope>
    <source>
        <strain evidence="8">S8-3T</strain>
    </source>
</reference>
<keyword evidence="2" id="KW-0479">Metal-binding</keyword>
<dbReference type="EMBL" id="CP061038">
    <property type="protein sequence ID" value="QNQ11855.1"/>
    <property type="molecule type" value="Genomic_DNA"/>
</dbReference>
<dbReference type="Pfam" id="PF00480">
    <property type="entry name" value="ROK"/>
    <property type="match status" value="1"/>
</dbReference>
<evidence type="ECO:0000256" key="3">
    <source>
        <dbReference type="ARBA" id="ARBA00022833"/>
    </source>
</evidence>
<dbReference type="GO" id="GO:0008865">
    <property type="term" value="F:fructokinase activity"/>
    <property type="evidence" value="ECO:0007669"/>
    <property type="project" value="UniProtKB-EC"/>
</dbReference>
<dbReference type="InterPro" id="IPR051804">
    <property type="entry name" value="Carb_Metab_Reg_Kinase/Isom"/>
</dbReference>
<comment type="catalytic activity">
    <reaction evidence="6">
        <text>D-fructose + ATP = D-fructose 6-phosphate + ADP + H(+)</text>
        <dbReference type="Rhea" id="RHEA:16125"/>
        <dbReference type="ChEBI" id="CHEBI:15378"/>
        <dbReference type="ChEBI" id="CHEBI:30616"/>
        <dbReference type="ChEBI" id="CHEBI:37721"/>
        <dbReference type="ChEBI" id="CHEBI:61527"/>
        <dbReference type="ChEBI" id="CHEBI:456216"/>
        <dbReference type="EC" id="2.7.1.4"/>
    </reaction>
</comment>
<dbReference type="EC" id="2.7.1.4" evidence="5"/>
<dbReference type="InterPro" id="IPR000600">
    <property type="entry name" value="ROK"/>
</dbReference>
<comment type="cofactor">
    <cofactor evidence="1">
        <name>Mg(2+)</name>
        <dbReference type="ChEBI" id="CHEBI:18420"/>
    </cofactor>
</comment>
<dbReference type="PANTHER" id="PTHR42742:SF3">
    <property type="entry name" value="FRUCTOKINASE"/>
    <property type="match status" value="1"/>
</dbReference>
<dbReference type="SUPFAM" id="SSF53067">
    <property type="entry name" value="Actin-like ATPase domain"/>
    <property type="match status" value="1"/>
</dbReference>
<dbReference type="Proteomes" id="UP000516148">
    <property type="component" value="Chromosome"/>
</dbReference>
<dbReference type="Gene3D" id="3.30.420.40">
    <property type="match status" value="2"/>
</dbReference>
<keyword evidence="8" id="KW-1185">Reference proteome</keyword>
<dbReference type="InterPro" id="IPR043129">
    <property type="entry name" value="ATPase_NBD"/>
</dbReference>
<keyword evidence="4" id="KW-0460">Magnesium</keyword>
<accession>A0A7H0LQA2</accession>
<proteinExistence type="predicted"/>